<name>A0A085WEQ6_9BACT</name>
<sequence length="148" mass="15945">METTLSFTDAMAGISDELYAQAMARMSDKRCQLLGVPGLHANARTSMAFEVKLGPGGLANLSVKRYCSGFTLDCSAWIEAPVPGTLIAGHIHSSDGGGAEFTELQPGQRVRFTLKTNLWARTTLSLHLRTTPALPEGTVLKVCMDINY</sequence>
<dbReference type="AlphaFoldDB" id="A0A085WEQ6"/>
<comment type="caution">
    <text evidence="1">The sequence shown here is derived from an EMBL/GenBank/DDBJ whole genome shotgun (WGS) entry which is preliminary data.</text>
</comment>
<dbReference type="EMBL" id="JMCB01000011">
    <property type="protein sequence ID" value="KFE66169.1"/>
    <property type="molecule type" value="Genomic_DNA"/>
</dbReference>
<dbReference type="RefSeq" id="WP_044192830.1">
    <property type="nucleotide sequence ID" value="NZ_JMCB01000011.1"/>
</dbReference>
<keyword evidence="2" id="KW-1185">Reference proteome</keyword>
<dbReference type="Proteomes" id="UP000028725">
    <property type="component" value="Unassembled WGS sequence"/>
</dbReference>
<reference evidence="1 2" key="1">
    <citation type="submission" date="2014-04" db="EMBL/GenBank/DDBJ databases">
        <title>Genome assembly of Hyalangium minutum DSM 14724.</title>
        <authorList>
            <person name="Sharma G."/>
            <person name="Subramanian S."/>
        </authorList>
    </citation>
    <scope>NUCLEOTIDE SEQUENCE [LARGE SCALE GENOMIC DNA]</scope>
    <source>
        <strain evidence="1 2">DSM 14724</strain>
    </source>
</reference>
<evidence type="ECO:0000313" key="2">
    <source>
        <dbReference type="Proteomes" id="UP000028725"/>
    </source>
</evidence>
<protein>
    <submittedName>
        <fullName evidence="1">Uncharacterized protein</fullName>
    </submittedName>
</protein>
<accession>A0A085WEQ6</accession>
<gene>
    <name evidence="1" type="ORF">DB31_1234</name>
</gene>
<organism evidence="1 2">
    <name type="scientific">Hyalangium minutum</name>
    <dbReference type="NCBI Taxonomy" id="394096"/>
    <lineage>
        <taxon>Bacteria</taxon>
        <taxon>Pseudomonadati</taxon>
        <taxon>Myxococcota</taxon>
        <taxon>Myxococcia</taxon>
        <taxon>Myxococcales</taxon>
        <taxon>Cystobacterineae</taxon>
        <taxon>Archangiaceae</taxon>
        <taxon>Hyalangium</taxon>
    </lineage>
</organism>
<evidence type="ECO:0000313" key="1">
    <source>
        <dbReference type="EMBL" id="KFE66169.1"/>
    </source>
</evidence>
<proteinExistence type="predicted"/>